<proteinExistence type="inferred from homology"/>
<dbReference type="GO" id="GO:0006355">
    <property type="term" value="P:regulation of DNA-templated transcription"/>
    <property type="evidence" value="ECO:0007669"/>
    <property type="project" value="InterPro"/>
</dbReference>
<dbReference type="SUPFAM" id="SSF47413">
    <property type="entry name" value="lambda repressor-like DNA-binding domains"/>
    <property type="match status" value="1"/>
</dbReference>
<dbReference type="OrthoDB" id="9805774at2"/>
<accession>A0A561QAS2</accession>
<comment type="similarity">
    <text evidence="2">Belongs to the bacterial solute-binding protein 2 family.</text>
</comment>
<dbReference type="GO" id="GO:0030246">
    <property type="term" value="F:carbohydrate binding"/>
    <property type="evidence" value="ECO:0007669"/>
    <property type="project" value="TreeGrafter"/>
</dbReference>
<name>A0A561QAS2_9HYPH</name>
<dbReference type="CDD" id="cd06307">
    <property type="entry name" value="PBP1_sugar_binding"/>
    <property type="match status" value="1"/>
</dbReference>
<dbReference type="SUPFAM" id="SSF53822">
    <property type="entry name" value="Periplasmic binding protein-like I"/>
    <property type="match status" value="1"/>
</dbReference>
<dbReference type="Gene3D" id="1.10.260.40">
    <property type="entry name" value="lambda repressor-like DNA-binding domains"/>
    <property type="match status" value="1"/>
</dbReference>
<dbReference type="PROSITE" id="PS00356">
    <property type="entry name" value="HTH_LACI_1"/>
    <property type="match status" value="1"/>
</dbReference>
<reference evidence="4 5" key="1">
    <citation type="submission" date="2019-06" db="EMBL/GenBank/DDBJ databases">
        <title>Sorghum-associated microbial communities from plants grown in Nebraska, USA.</title>
        <authorList>
            <person name="Schachtman D."/>
        </authorList>
    </citation>
    <scope>NUCLEOTIDE SEQUENCE [LARGE SCALE GENOMIC DNA]</scope>
    <source>
        <strain evidence="4 5">1225</strain>
    </source>
</reference>
<dbReference type="PANTHER" id="PTHR30036:SF7">
    <property type="entry name" value="ABC TRANSPORTER PERIPLASMIC-BINDING PROTEIN YPHF"/>
    <property type="match status" value="1"/>
</dbReference>
<sequence length="353" mass="38146">MTTEPAGAEILGRKVNIAELAAAAGVSTATVDRILNQRGGVRQPTIDRVILAADQLGFALPATMRRQAPAMRLSFVLPVANNKYLRLLADTIRQSVEELEQYNVRCQVIPIASFNPAVLAEHLMQLAATEDGIAFMALEHPLVREAVKTLSGRGIHLLTLISDISNAPRAAFVGMDNRSAGRTAGLLLGRFVGTSTQAGNKVVMFAGSLSYRGHEEREMGFRHILNEAYPRLEIIGLREGHDDAHSNYKIASALLEQHPDIIGIYNVGGASEGVARALVEANRHQDVVFIGHGLTAETRALLVQGTLDAVINVTPLTLMRNAVRIFNNLREGREPTVGVEAAPIGIVLRENLP</sequence>
<dbReference type="Proteomes" id="UP000320653">
    <property type="component" value="Unassembled WGS sequence"/>
</dbReference>
<comment type="subcellular location">
    <subcellularLocation>
        <location evidence="1">Periplasm</location>
    </subcellularLocation>
</comment>
<evidence type="ECO:0000259" key="3">
    <source>
        <dbReference type="PROSITE" id="PS50932"/>
    </source>
</evidence>
<dbReference type="PROSITE" id="PS50932">
    <property type="entry name" value="HTH_LACI_2"/>
    <property type="match status" value="1"/>
</dbReference>
<dbReference type="InterPro" id="IPR000843">
    <property type="entry name" value="HTH_LacI"/>
</dbReference>
<dbReference type="Gene3D" id="3.40.50.2300">
    <property type="match status" value="2"/>
</dbReference>
<comment type="caution">
    <text evidence="4">The sequence shown here is derived from an EMBL/GenBank/DDBJ whole genome shotgun (WGS) entry which is preliminary data.</text>
</comment>
<evidence type="ECO:0000313" key="5">
    <source>
        <dbReference type="Proteomes" id="UP000320653"/>
    </source>
</evidence>
<dbReference type="CDD" id="cd01392">
    <property type="entry name" value="HTH_LacI"/>
    <property type="match status" value="1"/>
</dbReference>
<dbReference type="SMART" id="SM00354">
    <property type="entry name" value="HTH_LACI"/>
    <property type="match status" value="1"/>
</dbReference>
<evidence type="ECO:0000313" key="4">
    <source>
        <dbReference type="EMBL" id="TWF47462.1"/>
    </source>
</evidence>
<dbReference type="EMBL" id="VIWP01000012">
    <property type="protein sequence ID" value="TWF47462.1"/>
    <property type="molecule type" value="Genomic_DNA"/>
</dbReference>
<dbReference type="GO" id="GO:0030288">
    <property type="term" value="C:outer membrane-bounded periplasmic space"/>
    <property type="evidence" value="ECO:0007669"/>
    <property type="project" value="TreeGrafter"/>
</dbReference>
<dbReference type="InterPro" id="IPR025997">
    <property type="entry name" value="SBP_2_dom"/>
</dbReference>
<dbReference type="InterPro" id="IPR028082">
    <property type="entry name" value="Peripla_BP_I"/>
</dbReference>
<feature type="domain" description="HTH lacI-type" evidence="3">
    <location>
        <begin position="15"/>
        <end position="70"/>
    </location>
</feature>
<organism evidence="4 5">
    <name type="scientific">Neorhizobium alkalisoli</name>
    <dbReference type="NCBI Taxonomy" id="528178"/>
    <lineage>
        <taxon>Bacteria</taxon>
        <taxon>Pseudomonadati</taxon>
        <taxon>Pseudomonadota</taxon>
        <taxon>Alphaproteobacteria</taxon>
        <taxon>Hyphomicrobiales</taxon>
        <taxon>Rhizobiaceae</taxon>
        <taxon>Rhizobium/Agrobacterium group</taxon>
        <taxon>Neorhizobium</taxon>
    </lineage>
</organism>
<dbReference type="InterPro" id="IPR050555">
    <property type="entry name" value="Bact_Solute-Bind_Prot2"/>
</dbReference>
<dbReference type="GO" id="GO:0003677">
    <property type="term" value="F:DNA binding"/>
    <property type="evidence" value="ECO:0007669"/>
    <property type="project" value="InterPro"/>
</dbReference>
<dbReference type="Pfam" id="PF00356">
    <property type="entry name" value="LacI"/>
    <property type="match status" value="1"/>
</dbReference>
<dbReference type="InterPro" id="IPR010982">
    <property type="entry name" value="Lambda_DNA-bd_dom_sf"/>
</dbReference>
<evidence type="ECO:0000256" key="2">
    <source>
        <dbReference type="ARBA" id="ARBA00007639"/>
    </source>
</evidence>
<keyword evidence="5" id="KW-1185">Reference proteome</keyword>
<dbReference type="RefSeq" id="WP_145642724.1">
    <property type="nucleotide sequence ID" value="NZ_VIWP01000012.1"/>
</dbReference>
<dbReference type="AlphaFoldDB" id="A0A561QAS2"/>
<protein>
    <submittedName>
        <fullName evidence="4">LacI family transcriptional regulator</fullName>
    </submittedName>
</protein>
<evidence type="ECO:0000256" key="1">
    <source>
        <dbReference type="ARBA" id="ARBA00004418"/>
    </source>
</evidence>
<dbReference type="Pfam" id="PF13407">
    <property type="entry name" value="Peripla_BP_4"/>
    <property type="match status" value="1"/>
</dbReference>
<gene>
    <name evidence="4" type="ORF">FHW37_112101</name>
</gene>
<dbReference type="PANTHER" id="PTHR30036">
    <property type="entry name" value="D-XYLOSE-BINDING PERIPLASMIC PROTEIN"/>
    <property type="match status" value="1"/>
</dbReference>